<evidence type="ECO:0000256" key="4">
    <source>
        <dbReference type="PROSITE-ProRule" id="PRU10007"/>
    </source>
</evidence>
<comment type="similarity">
    <text evidence="1 5">Belongs to the aldehyde dehydrogenase family.</text>
</comment>
<evidence type="ECO:0000313" key="8">
    <source>
        <dbReference type="Proteomes" id="UP000283458"/>
    </source>
</evidence>
<dbReference type="InterPro" id="IPR016161">
    <property type="entry name" value="Ald_DH/histidinol_DH"/>
</dbReference>
<gene>
    <name evidence="7" type="ORF">D3877_24720</name>
</gene>
<dbReference type="PANTHER" id="PTHR11699">
    <property type="entry name" value="ALDEHYDE DEHYDROGENASE-RELATED"/>
    <property type="match status" value="1"/>
</dbReference>
<dbReference type="Gene3D" id="3.40.309.10">
    <property type="entry name" value="Aldehyde Dehydrogenase, Chain A, domain 2"/>
    <property type="match status" value="1"/>
</dbReference>
<feature type="active site" evidence="4">
    <location>
        <position position="277"/>
    </location>
</feature>
<dbReference type="InterPro" id="IPR015590">
    <property type="entry name" value="Aldehyde_DH_dom"/>
</dbReference>
<dbReference type="OrthoDB" id="9772584at2"/>
<dbReference type="FunFam" id="3.40.605.10:FF:000026">
    <property type="entry name" value="Aldehyde dehydrogenase, putative"/>
    <property type="match status" value="1"/>
</dbReference>
<evidence type="ECO:0000256" key="1">
    <source>
        <dbReference type="ARBA" id="ARBA00009986"/>
    </source>
</evidence>
<organism evidence="7 8">
    <name type="scientific">Azospirillum cavernae</name>
    <dbReference type="NCBI Taxonomy" id="2320860"/>
    <lineage>
        <taxon>Bacteria</taxon>
        <taxon>Pseudomonadati</taxon>
        <taxon>Pseudomonadota</taxon>
        <taxon>Alphaproteobacteria</taxon>
        <taxon>Rhodospirillales</taxon>
        <taxon>Azospirillaceae</taxon>
        <taxon>Azospirillum</taxon>
    </lineage>
</organism>
<dbReference type="Proteomes" id="UP000283458">
    <property type="component" value="Unassembled WGS sequence"/>
</dbReference>
<feature type="domain" description="Aldehyde dehydrogenase" evidence="6">
    <location>
        <begin position="42"/>
        <end position="500"/>
    </location>
</feature>
<dbReference type="FunFam" id="3.40.605.10:FF:000007">
    <property type="entry name" value="NAD/NADP-dependent betaine aldehyde dehydrogenase"/>
    <property type="match status" value="1"/>
</dbReference>
<evidence type="ECO:0000256" key="2">
    <source>
        <dbReference type="ARBA" id="ARBA00023002"/>
    </source>
</evidence>
<keyword evidence="2 5" id="KW-0560">Oxidoreductase</keyword>
<dbReference type="InterPro" id="IPR016162">
    <property type="entry name" value="Ald_DH_N"/>
</dbReference>
<dbReference type="SUPFAM" id="SSF53720">
    <property type="entry name" value="ALDH-like"/>
    <property type="match status" value="1"/>
</dbReference>
<dbReference type="InterPro" id="IPR016160">
    <property type="entry name" value="Ald_DH_CS_CYS"/>
</dbReference>
<proteinExistence type="inferred from homology"/>
<dbReference type="PROSITE" id="PS00687">
    <property type="entry name" value="ALDEHYDE_DEHYDR_GLU"/>
    <property type="match status" value="1"/>
</dbReference>
<dbReference type="FunFam" id="3.40.309.10:FF:000012">
    <property type="entry name" value="Betaine aldehyde dehydrogenase"/>
    <property type="match status" value="1"/>
</dbReference>
<dbReference type="Gene3D" id="3.40.605.10">
    <property type="entry name" value="Aldehyde Dehydrogenase, Chain A, domain 1"/>
    <property type="match status" value="1"/>
</dbReference>
<dbReference type="InterPro" id="IPR016163">
    <property type="entry name" value="Ald_DH_C"/>
</dbReference>
<evidence type="ECO:0000256" key="5">
    <source>
        <dbReference type="RuleBase" id="RU003345"/>
    </source>
</evidence>
<dbReference type="InterPro" id="IPR029510">
    <property type="entry name" value="Ald_DH_CS_GLU"/>
</dbReference>
<dbReference type="PROSITE" id="PS00070">
    <property type="entry name" value="ALDEHYDE_DEHYDR_CYS"/>
    <property type="match status" value="1"/>
</dbReference>
<dbReference type="RefSeq" id="WP_119833446.1">
    <property type="nucleotide sequence ID" value="NZ_QYUL01000004.1"/>
</dbReference>
<evidence type="ECO:0000259" key="6">
    <source>
        <dbReference type="Pfam" id="PF00171"/>
    </source>
</evidence>
<accession>A0A418VQG3</accession>
<name>A0A418VQG3_9PROT</name>
<evidence type="ECO:0000313" key="7">
    <source>
        <dbReference type="EMBL" id="RJF78494.1"/>
    </source>
</evidence>
<sequence length="506" mass="53251">MDQHPAPLSHDSRLSPAVAQFLARRHALIVGADRPMAVSNAVMTVHDPATGQPVAQVPAAGAADVDAAVRAARRALEGDWARARPVDRERILLRLADLIERDGEELAQLETVNNGKSITLSRALEVGASVDFLRYMAGWATKIEGRTLDVSIGVPPGTRFHAYTRREPVGVVGAIVPWNFPLLMAVWKIGPALATGCTVVLKPADETPLTALRLGELCLEAGLPPGAVNVVTGVGAVAGAALTAHPGVDKIAFTGSTEVGRQVGAAAVARMARFTLELGGKSPMIMFPDMDPAHPGLAANLGVFFNQGQVCTCGSRLYIHADIFDRVVADIAGVASSLRLGGGLDPESQITPVISAKQQTRVFGFVERALADGAEALSGGAPVAGPGFFVKPTLLVNTRDDMEIVRDEVFGPVAVALPFRDLDEVVARANDSRYGLAASVWTRDLGVAHSMAARLKAGTVWVNTHNVLDPAMPFGGFKESGIGREHGRAVLEHYLETKSVCVALPG</sequence>
<dbReference type="EMBL" id="QYUL01000004">
    <property type="protein sequence ID" value="RJF78494.1"/>
    <property type="molecule type" value="Genomic_DNA"/>
</dbReference>
<protein>
    <submittedName>
        <fullName evidence="7">Aldehyde dehydrogenase family protein</fullName>
    </submittedName>
</protein>
<dbReference type="GO" id="GO:0016620">
    <property type="term" value="F:oxidoreductase activity, acting on the aldehyde or oxo group of donors, NAD or NADP as acceptor"/>
    <property type="evidence" value="ECO:0007669"/>
    <property type="project" value="InterPro"/>
</dbReference>
<evidence type="ECO:0000256" key="3">
    <source>
        <dbReference type="ARBA" id="ARBA00023097"/>
    </source>
</evidence>
<reference evidence="7 8" key="1">
    <citation type="submission" date="2018-09" db="EMBL/GenBank/DDBJ databases">
        <authorList>
            <person name="Zhu H."/>
        </authorList>
    </citation>
    <scope>NUCLEOTIDE SEQUENCE [LARGE SCALE GENOMIC DNA]</scope>
    <source>
        <strain evidence="7 8">K2W22B-5</strain>
    </source>
</reference>
<dbReference type="Pfam" id="PF00171">
    <property type="entry name" value="Aldedh"/>
    <property type="match status" value="1"/>
</dbReference>
<keyword evidence="8" id="KW-1185">Reference proteome</keyword>
<dbReference type="AlphaFoldDB" id="A0A418VQG3"/>
<keyword evidence="3" id="KW-0558">Oxidation</keyword>
<comment type="caution">
    <text evidence="7">The sequence shown here is derived from an EMBL/GenBank/DDBJ whole genome shotgun (WGS) entry which is preliminary data.</text>
</comment>